<evidence type="ECO:0000313" key="3">
    <source>
        <dbReference type="Proteomes" id="UP000255334"/>
    </source>
</evidence>
<evidence type="ECO:0000313" key="2">
    <source>
        <dbReference type="EMBL" id="RDS80953.1"/>
    </source>
</evidence>
<protein>
    <recommendedName>
        <fullName evidence="4">DUF4019 domain-containing protein</fullName>
    </recommendedName>
</protein>
<gene>
    <name evidence="2" type="ORF">DWU99_18025</name>
</gene>
<reference evidence="2 3" key="1">
    <citation type="submission" date="2018-07" db="EMBL/GenBank/DDBJ databases">
        <title>Dyella monticola sp. nov. and Dyella psychrodurans sp. nov. isolated from monsoon evergreen broad-leaved forest soil of Dinghu Mountain, China.</title>
        <authorList>
            <person name="Gao Z."/>
            <person name="Qiu L."/>
        </authorList>
    </citation>
    <scope>NUCLEOTIDE SEQUENCE [LARGE SCALE GENOMIC DNA]</scope>
    <source>
        <strain evidence="2 3">4MSK11</strain>
    </source>
</reference>
<dbReference type="EMBL" id="QRBF01000008">
    <property type="protein sequence ID" value="RDS80953.1"/>
    <property type="molecule type" value="Genomic_DNA"/>
</dbReference>
<evidence type="ECO:0008006" key="4">
    <source>
        <dbReference type="Google" id="ProtNLM"/>
    </source>
</evidence>
<proteinExistence type="predicted"/>
<comment type="caution">
    <text evidence="2">The sequence shown here is derived from an EMBL/GenBank/DDBJ whole genome shotgun (WGS) entry which is preliminary data.</text>
</comment>
<evidence type="ECO:0000256" key="1">
    <source>
        <dbReference type="SAM" id="MobiDB-lite"/>
    </source>
</evidence>
<keyword evidence="3" id="KW-1185">Reference proteome</keyword>
<feature type="region of interest" description="Disordered" evidence="1">
    <location>
        <begin position="272"/>
        <end position="298"/>
    </location>
</feature>
<sequence>MSNYLFKITAAAICLIWVSLVYSQQSSGDVVAKLAEDAATNICGEVPDSGWKAGAELSSSASIDPNLSRFINKIIKANVAGTAKLGGDGYFGPLQVDLAKVRADTQNCKVEIAMKLIEYVEKTQAAANVPKEERIQASELHLVPVEPTYPSMKAETYARRWLTLIEEREFHAAYELYDPAINSIVTEKEWEEQASKSFQGCLPALSRNIDMNDTGEGPSVSQPGQNEWYIAFKTIFKGGKTYVNGDESNEKVGLVLINGKWGIRDYSNACMQAGSEKERASSEVKPQPPLPEPVTVEH</sequence>
<dbReference type="Proteomes" id="UP000255334">
    <property type="component" value="Unassembled WGS sequence"/>
</dbReference>
<accession>A0A370WXS5</accession>
<dbReference type="RefSeq" id="WP_115479481.1">
    <property type="nucleotide sequence ID" value="NZ_QRBF01000008.1"/>
</dbReference>
<name>A0A370WXS5_9GAMM</name>
<dbReference type="AlphaFoldDB" id="A0A370WXS5"/>
<organism evidence="2 3">
    <name type="scientific">Dyella psychrodurans</name>
    <dbReference type="NCBI Taxonomy" id="1927960"/>
    <lineage>
        <taxon>Bacteria</taxon>
        <taxon>Pseudomonadati</taxon>
        <taxon>Pseudomonadota</taxon>
        <taxon>Gammaproteobacteria</taxon>
        <taxon>Lysobacterales</taxon>
        <taxon>Rhodanobacteraceae</taxon>
        <taxon>Dyella</taxon>
    </lineage>
</organism>